<dbReference type="PANTHER" id="PTHR45663:SF11">
    <property type="entry name" value="GEO12009P1"/>
    <property type="match status" value="1"/>
</dbReference>
<organism evidence="4 5">
    <name type="scientific">Microcystis aeruginosa NIES-44</name>
    <dbReference type="NCBI Taxonomy" id="449439"/>
    <lineage>
        <taxon>Bacteria</taxon>
        <taxon>Bacillati</taxon>
        <taxon>Cyanobacteriota</taxon>
        <taxon>Cyanophyceae</taxon>
        <taxon>Oscillatoriophycideae</taxon>
        <taxon>Chroococcales</taxon>
        <taxon>Microcystaceae</taxon>
        <taxon>Microcystis</taxon>
    </lineage>
</organism>
<evidence type="ECO:0000313" key="5">
    <source>
        <dbReference type="Proteomes" id="UP000030321"/>
    </source>
</evidence>
<dbReference type="InterPro" id="IPR013766">
    <property type="entry name" value="Thioredoxin_domain"/>
</dbReference>
<dbReference type="Pfam" id="PF00085">
    <property type="entry name" value="Thioredoxin"/>
    <property type="match status" value="1"/>
</dbReference>
<dbReference type="GO" id="GO:0005829">
    <property type="term" value="C:cytosol"/>
    <property type="evidence" value="ECO:0007669"/>
    <property type="project" value="TreeGrafter"/>
</dbReference>
<reference evidence="5" key="1">
    <citation type="journal article" date="2015" name="Genome">
        <title>Whole Genome Sequence of the Non-Microcystin-Producing Microcystis aeruginosa Strain NIES-44.</title>
        <authorList>
            <person name="Okano K."/>
            <person name="Miyata N."/>
            <person name="Ozaki Y."/>
        </authorList>
    </citation>
    <scope>NUCLEOTIDE SEQUENCE [LARGE SCALE GENOMIC DNA]</scope>
    <source>
        <strain evidence="5">NIES-44</strain>
    </source>
</reference>
<dbReference type="PANTHER" id="PTHR45663">
    <property type="entry name" value="GEO12009P1"/>
    <property type="match status" value="1"/>
</dbReference>
<dbReference type="GO" id="GO:0045454">
    <property type="term" value="P:cell redox homeostasis"/>
    <property type="evidence" value="ECO:0007669"/>
    <property type="project" value="TreeGrafter"/>
</dbReference>
<sequence>MAPNPFPVDPDWCKMVSISKLSFHKIGLDMMLSVNEESFPKLVLESSRPVLVYFWAPWCGLCRLIQPTLLSWQNDCQGAIQLVGVNADNNFKLANSFRLRSLPTLILFDQGVPVHRLEEIHSREELQQTLRLIVKNQIRFFSFPCGNEVYTESFFCKIVLEVLLNKHFTIL</sequence>
<feature type="domain" description="Thioredoxin" evidence="3">
    <location>
        <begin position="19"/>
        <end position="135"/>
    </location>
</feature>
<dbReference type="AlphaFoldDB" id="A0A0A1VPA2"/>
<name>A0A0A1VPA2_MICAE</name>
<evidence type="ECO:0000259" key="3">
    <source>
        <dbReference type="PROSITE" id="PS51352"/>
    </source>
</evidence>
<dbReference type="GO" id="GO:0015035">
    <property type="term" value="F:protein-disulfide reductase activity"/>
    <property type="evidence" value="ECO:0007669"/>
    <property type="project" value="TreeGrafter"/>
</dbReference>
<dbReference type="SUPFAM" id="SSF52833">
    <property type="entry name" value="Thioredoxin-like"/>
    <property type="match status" value="1"/>
</dbReference>
<proteinExistence type="inferred from homology"/>
<comment type="caution">
    <text evidence="4">The sequence shown here is derived from an EMBL/GenBank/DDBJ whole genome shotgun (WGS) entry which is preliminary data.</text>
</comment>
<dbReference type="PRINTS" id="PR00421">
    <property type="entry name" value="THIOREDOXIN"/>
</dbReference>
<gene>
    <name evidence="4" type="ORF">N44_00682</name>
</gene>
<dbReference type="CDD" id="cd02947">
    <property type="entry name" value="TRX_family"/>
    <property type="match status" value="1"/>
</dbReference>
<dbReference type="EMBL" id="BBPA01000002">
    <property type="protein sequence ID" value="GAL91313.1"/>
    <property type="molecule type" value="Genomic_DNA"/>
</dbReference>
<accession>A0A0A1VPA2</accession>
<dbReference type="Proteomes" id="UP000030321">
    <property type="component" value="Unassembled WGS sequence"/>
</dbReference>
<comment type="similarity">
    <text evidence="1">Belongs to the thioredoxin family.</text>
</comment>
<evidence type="ECO:0000256" key="1">
    <source>
        <dbReference type="ARBA" id="ARBA00008987"/>
    </source>
</evidence>
<evidence type="ECO:0000256" key="2">
    <source>
        <dbReference type="ARBA" id="ARBA00023284"/>
    </source>
</evidence>
<dbReference type="PROSITE" id="PS51352">
    <property type="entry name" value="THIOREDOXIN_2"/>
    <property type="match status" value="1"/>
</dbReference>
<evidence type="ECO:0000313" key="4">
    <source>
        <dbReference type="EMBL" id="GAL91313.1"/>
    </source>
</evidence>
<dbReference type="InterPro" id="IPR036249">
    <property type="entry name" value="Thioredoxin-like_sf"/>
</dbReference>
<keyword evidence="2" id="KW-0676">Redox-active center</keyword>
<dbReference type="Gene3D" id="3.40.30.10">
    <property type="entry name" value="Glutaredoxin"/>
    <property type="match status" value="1"/>
</dbReference>
<protein>
    <submittedName>
        <fullName evidence="4">Thioredoxin associated with NnrU/NnuR ortholog membrane enzyme</fullName>
    </submittedName>
</protein>